<organism evidence="2 3">
    <name type="scientific">Rubroshorea leprosula</name>
    <dbReference type="NCBI Taxonomy" id="152421"/>
    <lineage>
        <taxon>Eukaryota</taxon>
        <taxon>Viridiplantae</taxon>
        <taxon>Streptophyta</taxon>
        <taxon>Embryophyta</taxon>
        <taxon>Tracheophyta</taxon>
        <taxon>Spermatophyta</taxon>
        <taxon>Magnoliopsida</taxon>
        <taxon>eudicotyledons</taxon>
        <taxon>Gunneridae</taxon>
        <taxon>Pentapetalae</taxon>
        <taxon>rosids</taxon>
        <taxon>malvids</taxon>
        <taxon>Malvales</taxon>
        <taxon>Dipterocarpaceae</taxon>
        <taxon>Rubroshorea</taxon>
    </lineage>
</organism>
<accession>A0AAV5HIG3</accession>
<dbReference type="Proteomes" id="UP001054252">
    <property type="component" value="Unassembled WGS sequence"/>
</dbReference>
<sequence length="522" mass="60394">MVGPSSRMRKHRYSLWNPMTDVSIHLPPLSLKPHQKILNCILSSPPGSRDSMLILFETKTPSFIFCRIGDDEKWKKQQIDDYFRKFYIDVMDSVICNGRLILIATCCRELVAFDIMPDHLALIGEVEGNHVYYESRYSFNMEDKTTSVSSPYSNLRESLYQDTAFYIMPDPDNRVSNYVDRHIKDNLNDGSKEIKPEIGEIVNDTVNDQEEDGAGDQFSPPIQSLEVSLSPWLTFWENGDSTGNFFDPIRSEKYFMNIPKNQFEYVELYYSGEGWCVMLQEEQSIFLWNPFAQKTIPLPNIPHDRSIVSGCGFSTSPDSSDCVIALLSDLVTECYIDFISLKDEEWRSFYLFDRQESELEMDFDRNMAFYNGDFYFLGTAGKLVAVRMKEEFCWESLDKPECPTDSFHQNYLLNCDGKLLSIFVASFGKWVRIFSLDDSEMAWVEVENLGNHTLYVSHLSSFSTCATPGMENRVYFPHYHGQSAVYYSLDSRKFHCQGSEHVLKDLSVTREQLLCGWVEPKF</sequence>
<protein>
    <recommendedName>
        <fullName evidence="1">KIB1-4 beta-propeller domain-containing protein</fullName>
    </recommendedName>
</protein>
<dbReference type="InterPro" id="IPR005174">
    <property type="entry name" value="KIB1-4_b-propeller"/>
</dbReference>
<evidence type="ECO:0000259" key="1">
    <source>
        <dbReference type="Pfam" id="PF03478"/>
    </source>
</evidence>
<feature type="domain" description="KIB1-4 beta-propeller" evidence="1">
    <location>
        <begin position="245"/>
        <end position="483"/>
    </location>
</feature>
<dbReference type="EMBL" id="BPVZ01000001">
    <property type="protein sequence ID" value="GKU86595.1"/>
    <property type="molecule type" value="Genomic_DNA"/>
</dbReference>
<name>A0AAV5HIG3_9ROSI</name>
<feature type="domain" description="KIB1-4 beta-propeller" evidence="1">
    <location>
        <begin position="10"/>
        <end position="118"/>
    </location>
</feature>
<dbReference type="PANTHER" id="PTHR33127:SF35">
    <property type="entry name" value="F-BOX DOMAIN-CONTAINING PROTEIN"/>
    <property type="match status" value="1"/>
</dbReference>
<dbReference type="AlphaFoldDB" id="A0AAV5HIG3"/>
<evidence type="ECO:0000313" key="3">
    <source>
        <dbReference type="Proteomes" id="UP001054252"/>
    </source>
</evidence>
<proteinExistence type="predicted"/>
<dbReference type="Pfam" id="PF03478">
    <property type="entry name" value="Beta-prop_KIB1-4"/>
    <property type="match status" value="2"/>
</dbReference>
<evidence type="ECO:0000313" key="2">
    <source>
        <dbReference type="EMBL" id="GKU86595.1"/>
    </source>
</evidence>
<comment type="caution">
    <text evidence="2">The sequence shown here is derived from an EMBL/GenBank/DDBJ whole genome shotgun (WGS) entry which is preliminary data.</text>
</comment>
<reference evidence="2 3" key="1">
    <citation type="journal article" date="2021" name="Commun. Biol.">
        <title>The genome of Shorea leprosula (Dipterocarpaceae) highlights the ecological relevance of drought in aseasonal tropical rainforests.</title>
        <authorList>
            <person name="Ng K.K.S."/>
            <person name="Kobayashi M.J."/>
            <person name="Fawcett J.A."/>
            <person name="Hatakeyama M."/>
            <person name="Paape T."/>
            <person name="Ng C.H."/>
            <person name="Ang C.C."/>
            <person name="Tnah L.H."/>
            <person name="Lee C.T."/>
            <person name="Nishiyama T."/>
            <person name="Sese J."/>
            <person name="O'Brien M.J."/>
            <person name="Copetti D."/>
            <person name="Mohd Noor M.I."/>
            <person name="Ong R.C."/>
            <person name="Putra M."/>
            <person name="Sireger I.Z."/>
            <person name="Indrioko S."/>
            <person name="Kosugi Y."/>
            <person name="Izuno A."/>
            <person name="Isagi Y."/>
            <person name="Lee S.L."/>
            <person name="Shimizu K.K."/>
        </authorList>
    </citation>
    <scope>NUCLEOTIDE SEQUENCE [LARGE SCALE GENOMIC DNA]</scope>
    <source>
        <strain evidence="2">214</strain>
    </source>
</reference>
<keyword evidence="3" id="KW-1185">Reference proteome</keyword>
<gene>
    <name evidence="2" type="ORF">SLEP1_g1102</name>
</gene>
<dbReference type="PANTHER" id="PTHR33127">
    <property type="entry name" value="TRANSMEMBRANE PROTEIN"/>
    <property type="match status" value="1"/>
</dbReference>